<evidence type="ECO:0000313" key="4">
    <source>
        <dbReference type="EMBL" id="SUZ49394.1"/>
    </source>
</evidence>
<dbReference type="SUPFAM" id="SSF52151">
    <property type="entry name" value="FabD/lysophospholipase-like"/>
    <property type="match status" value="1"/>
</dbReference>
<dbReference type="GO" id="GO:0006629">
    <property type="term" value="P:lipid metabolic process"/>
    <property type="evidence" value="ECO:0007669"/>
    <property type="project" value="UniProtKB-KW"/>
</dbReference>
<dbReference type="PROSITE" id="PS51635">
    <property type="entry name" value="PNPLA"/>
    <property type="match status" value="1"/>
</dbReference>
<dbReference type="InterPro" id="IPR016035">
    <property type="entry name" value="Acyl_Trfase/lysoPLipase"/>
</dbReference>
<organism evidence="4">
    <name type="scientific">marine metagenome</name>
    <dbReference type="NCBI Taxonomy" id="408172"/>
    <lineage>
        <taxon>unclassified sequences</taxon>
        <taxon>metagenomes</taxon>
        <taxon>ecological metagenomes</taxon>
    </lineage>
</organism>
<keyword evidence="1" id="KW-0443">Lipid metabolism</keyword>
<dbReference type="AlphaFoldDB" id="A0A381N5Q2"/>
<name>A0A381N5Q2_9ZZZZ</name>
<keyword evidence="2" id="KW-0812">Transmembrane</keyword>
<proteinExistence type="predicted"/>
<accession>A0A381N5Q2</accession>
<dbReference type="Gene3D" id="3.40.1090.10">
    <property type="entry name" value="Cytosolic phospholipase A2 catalytic domain"/>
    <property type="match status" value="1"/>
</dbReference>
<keyword evidence="2" id="KW-1133">Transmembrane helix</keyword>
<evidence type="ECO:0000256" key="1">
    <source>
        <dbReference type="ARBA" id="ARBA00023098"/>
    </source>
</evidence>
<keyword evidence="2" id="KW-0472">Membrane</keyword>
<dbReference type="EMBL" id="UINC01000113">
    <property type="protein sequence ID" value="SUZ49394.1"/>
    <property type="molecule type" value="Genomic_DNA"/>
</dbReference>
<evidence type="ECO:0000259" key="3">
    <source>
        <dbReference type="PROSITE" id="PS51635"/>
    </source>
</evidence>
<feature type="transmembrane region" description="Helical" evidence="2">
    <location>
        <begin position="160"/>
        <end position="182"/>
    </location>
</feature>
<protein>
    <recommendedName>
        <fullName evidence="3">PNPLA domain-containing protein</fullName>
    </recommendedName>
</protein>
<feature type="domain" description="PNPLA" evidence="3">
    <location>
        <begin position="23"/>
        <end position="182"/>
    </location>
</feature>
<dbReference type="InterPro" id="IPR002641">
    <property type="entry name" value="PNPLA_dom"/>
</dbReference>
<feature type="transmembrane region" description="Helical" evidence="2">
    <location>
        <begin position="100"/>
        <end position="123"/>
    </location>
</feature>
<reference evidence="4" key="1">
    <citation type="submission" date="2018-05" db="EMBL/GenBank/DDBJ databases">
        <authorList>
            <person name="Lanie J.A."/>
            <person name="Ng W.-L."/>
            <person name="Kazmierczak K.M."/>
            <person name="Andrzejewski T.M."/>
            <person name="Davidsen T.M."/>
            <person name="Wayne K.J."/>
            <person name="Tettelin H."/>
            <person name="Glass J.I."/>
            <person name="Rusch D."/>
            <person name="Podicherti R."/>
            <person name="Tsui H.-C.T."/>
            <person name="Winkler M.E."/>
        </authorList>
    </citation>
    <scope>NUCLEOTIDE SEQUENCE</scope>
</reference>
<sequence length="476" mass="52032">MAIANLTSDVRTQQYSPSLRTALVLTGSGTAGAYHAGVLRALQEAGVKIDVVAGQGMGAVSAMFAAIDGGSRLWDKDGIWMSGVAGQFYRWRKIFSVTGWILLAAVVALVSPVMLLAFTALVYPASLVFQHTGFDSGIKLINDYSRWLNSVFLPEALPLVLPRVVVFILLALMITLGINYLLSVVVRARRRARGALWRKMFGELLSVAEIRDCFAKELWKLIRGAASISHPFTEELSHGYVQLLSDNLGQPGFRELIIASHDIDARRDIVFALLSEAYGSHFFNPSMRQGARRIFEMWDLSGAGHDHAIDALFSAVSLPVLTEPHLITFAPDSQWRGETHRACDRPDAVGRVLEEVLNAGVEQAIVVSSAAELTGPHALTGGRSDLRGFTGEYLASIEAASVQDAVAVQASQFQEMFLIRPEHNPLGPFDMSGAYDKRSDRRQTLDELVEQGYQDAYRQFIDPVIGASGEGLDVQV</sequence>
<evidence type="ECO:0000256" key="2">
    <source>
        <dbReference type="SAM" id="Phobius"/>
    </source>
</evidence>
<gene>
    <name evidence="4" type="ORF">METZ01_LOCUS2248</name>
</gene>